<evidence type="ECO:0000313" key="1">
    <source>
        <dbReference type="EMBL" id="GCB74939.1"/>
    </source>
</evidence>
<dbReference type="OrthoDB" id="10425348at2759"/>
<dbReference type="EMBL" id="BFAA01013619">
    <property type="protein sequence ID" value="GCB74939.1"/>
    <property type="molecule type" value="Genomic_DNA"/>
</dbReference>
<feature type="non-terminal residue" evidence="1">
    <location>
        <position position="1"/>
    </location>
</feature>
<reference evidence="1 2" key="1">
    <citation type="journal article" date="2018" name="Nat. Ecol. Evol.">
        <title>Shark genomes provide insights into elasmobranch evolution and the origin of vertebrates.</title>
        <authorList>
            <person name="Hara Y"/>
            <person name="Yamaguchi K"/>
            <person name="Onimaru K"/>
            <person name="Kadota M"/>
            <person name="Koyanagi M"/>
            <person name="Keeley SD"/>
            <person name="Tatsumi K"/>
            <person name="Tanaka K"/>
            <person name="Motone F"/>
            <person name="Kageyama Y"/>
            <person name="Nozu R"/>
            <person name="Adachi N"/>
            <person name="Nishimura O"/>
            <person name="Nakagawa R"/>
            <person name="Tanegashima C"/>
            <person name="Kiyatake I"/>
            <person name="Matsumoto R"/>
            <person name="Murakumo K"/>
            <person name="Nishida K"/>
            <person name="Terakita A"/>
            <person name="Kuratani S"/>
            <person name="Sato K"/>
            <person name="Hyodo S Kuraku.S."/>
        </authorList>
    </citation>
    <scope>NUCLEOTIDE SEQUENCE [LARGE SCALE GENOMIC DNA]</scope>
</reference>
<dbReference type="Proteomes" id="UP000288216">
    <property type="component" value="Unassembled WGS sequence"/>
</dbReference>
<organism evidence="1 2">
    <name type="scientific">Scyliorhinus torazame</name>
    <name type="common">Cloudy catshark</name>
    <name type="synonym">Catulus torazame</name>
    <dbReference type="NCBI Taxonomy" id="75743"/>
    <lineage>
        <taxon>Eukaryota</taxon>
        <taxon>Metazoa</taxon>
        <taxon>Chordata</taxon>
        <taxon>Craniata</taxon>
        <taxon>Vertebrata</taxon>
        <taxon>Chondrichthyes</taxon>
        <taxon>Elasmobranchii</taxon>
        <taxon>Galeomorphii</taxon>
        <taxon>Galeoidea</taxon>
        <taxon>Carcharhiniformes</taxon>
        <taxon>Scyliorhinidae</taxon>
        <taxon>Scyliorhinus</taxon>
    </lineage>
</organism>
<evidence type="ECO:0000313" key="2">
    <source>
        <dbReference type="Proteomes" id="UP000288216"/>
    </source>
</evidence>
<proteinExistence type="predicted"/>
<comment type="caution">
    <text evidence="1">The sequence shown here is derived from an EMBL/GenBank/DDBJ whole genome shotgun (WGS) entry which is preliminary data.</text>
</comment>
<sequence length="58" mass="6911">HEYARTVEEIKCLDPYNNVQAEATTKKVFKDVYGLPDTYRWKTEYDSSYNMNPDGTWK</sequence>
<gene>
    <name evidence="1" type="ORF">scyTo_0018923</name>
</gene>
<protein>
    <submittedName>
        <fullName evidence="1">Uncharacterized protein</fullName>
    </submittedName>
</protein>
<name>A0A401PP94_SCYTO</name>
<keyword evidence="2" id="KW-1185">Reference proteome</keyword>
<dbReference type="AlphaFoldDB" id="A0A401PP94"/>
<accession>A0A401PP94</accession>